<dbReference type="PANTHER" id="PTHR34153">
    <property type="entry name" value="SI:CH211-262H13.3-RELATED-RELATED"/>
    <property type="match status" value="1"/>
</dbReference>
<dbReference type="PANTHER" id="PTHR34153:SF2">
    <property type="entry name" value="SI:CH211-262H13.3-RELATED"/>
    <property type="match status" value="1"/>
</dbReference>
<reference evidence="1 2" key="1">
    <citation type="submission" date="2022-01" db="EMBL/GenBank/DDBJ databases">
        <title>A high-quality chromosome-level genome assembly of rohu carp, Labeo rohita.</title>
        <authorList>
            <person name="Arick M.A. II"/>
            <person name="Hsu C.-Y."/>
            <person name="Magbanua Z."/>
            <person name="Pechanova O."/>
            <person name="Grover C."/>
            <person name="Miller E."/>
            <person name="Thrash A."/>
            <person name="Ezzel L."/>
            <person name="Alam S."/>
            <person name="Benzie J."/>
            <person name="Hamilton M."/>
            <person name="Karsi A."/>
            <person name="Lawrence M.L."/>
            <person name="Peterson D.G."/>
        </authorList>
    </citation>
    <scope>NUCLEOTIDE SEQUENCE [LARGE SCALE GENOMIC DNA]</scope>
    <source>
        <strain evidence="2">BAU-BD-2019</strain>
        <tissue evidence="1">Blood</tissue>
    </source>
</reference>
<sequence>MYTVIILHDSEEVLVVPSNWVSSEKTHCYWPPFKSTEKCMEAIQNKLNPETEGKPWEKLCIIFLGQYDKVEILQVLRDIKSKIQQNSTMLKKLLKDNTVSEAPSSTCVPSKNLNLPLRTLEDVSRTEMELNNATTRKKYVSRHSIYTMFKGILYTHLFNWLGRGDKKPFSKLILTDVIRDAALNRNVNRGDCETEMKKYLSYAAGRKKSKEQGGE</sequence>
<organism evidence="1 2">
    <name type="scientific">Labeo rohita</name>
    <name type="common">Indian major carp</name>
    <name type="synonym">Cyprinus rohita</name>
    <dbReference type="NCBI Taxonomy" id="84645"/>
    <lineage>
        <taxon>Eukaryota</taxon>
        <taxon>Metazoa</taxon>
        <taxon>Chordata</taxon>
        <taxon>Craniata</taxon>
        <taxon>Vertebrata</taxon>
        <taxon>Euteleostomi</taxon>
        <taxon>Actinopterygii</taxon>
        <taxon>Neopterygii</taxon>
        <taxon>Teleostei</taxon>
        <taxon>Ostariophysi</taxon>
        <taxon>Cypriniformes</taxon>
        <taxon>Cyprinidae</taxon>
        <taxon>Labeoninae</taxon>
        <taxon>Labeonini</taxon>
        <taxon>Labeo</taxon>
    </lineage>
</organism>
<comment type="caution">
    <text evidence="1">The sequence shown here is derived from an EMBL/GenBank/DDBJ whole genome shotgun (WGS) entry which is preliminary data.</text>
</comment>
<gene>
    <name evidence="1" type="ORF">H4Q32_029649</name>
</gene>
<evidence type="ECO:0000313" key="1">
    <source>
        <dbReference type="EMBL" id="KAI2643778.1"/>
    </source>
</evidence>
<accession>A0ABQ8KZ94</accession>
<evidence type="ECO:0000313" key="2">
    <source>
        <dbReference type="Proteomes" id="UP000830375"/>
    </source>
</evidence>
<name>A0ABQ8KZ94_LABRO</name>
<protein>
    <submittedName>
        <fullName evidence="1">Uncharacterized protein</fullName>
    </submittedName>
</protein>
<dbReference type="Proteomes" id="UP000830375">
    <property type="component" value="Unassembled WGS sequence"/>
</dbReference>
<keyword evidence="2" id="KW-1185">Reference proteome</keyword>
<dbReference type="EMBL" id="JACTAM010002747">
    <property type="protein sequence ID" value="KAI2643778.1"/>
    <property type="molecule type" value="Genomic_DNA"/>
</dbReference>
<proteinExistence type="predicted"/>